<keyword evidence="2" id="KW-1185">Reference proteome</keyword>
<dbReference type="Proteomes" id="UP000887577">
    <property type="component" value="Unplaced"/>
</dbReference>
<feature type="region of interest" description="Disordered" evidence="1">
    <location>
        <begin position="293"/>
        <end position="371"/>
    </location>
</feature>
<accession>A0A914Y3M4</accession>
<evidence type="ECO:0000256" key="1">
    <source>
        <dbReference type="SAM" id="MobiDB-lite"/>
    </source>
</evidence>
<feature type="compositionally biased region" description="Polar residues" evidence="1">
    <location>
        <begin position="145"/>
        <end position="158"/>
    </location>
</feature>
<feature type="compositionally biased region" description="Low complexity" evidence="1">
    <location>
        <begin position="159"/>
        <end position="175"/>
    </location>
</feature>
<name>A0A914Y3M4_9BILA</name>
<feature type="compositionally biased region" description="Low complexity" evidence="1">
    <location>
        <begin position="522"/>
        <end position="538"/>
    </location>
</feature>
<dbReference type="AlphaFoldDB" id="A0A914Y3M4"/>
<dbReference type="WBParaSite" id="PSU_v2.g1383.t1">
    <property type="protein sequence ID" value="PSU_v2.g1383.t1"/>
    <property type="gene ID" value="PSU_v2.g1383"/>
</dbReference>
<sequence>MNQQFRATPIVQPIRLRIPPPLNLELQKVAEGRYYQIGNDKRGKSQARIWIDTPSDDSKVFLYRHSEEYSSEHSDVFVCIQCSRHSRVTKFEIRRLENEEIELWEQQTHYPSCYRSKPEIEAIQAKYDRKRTFNGSSNASFNNGTLNSSLNGTLPSTENSFNTSRSSHNTSSKSLNRPKNDYHYLGHRTVPDGDYIFGVNEKGSLKTRILVRDEFDRSLGRVYSFHPAKRLDGKTIFYCRHCNPKKYVPVIAGEEDGRFIVREAPLARHESNCIPTSYDELIEKQHELEEKLQRKGVPIYDSSNISANGDETIPRRRGRTRSPTIAVSREPTPVEEERIQTRSRSRSRSRSPRANSRSPVPLNTSIGSISRGRRPDISIMRIVSNRDWRCEDPHNIGPGSKLFIFTNIDAGIGREFDFIEFKMDAAFFHCKDCVRLTANRQRTKGHIKFINGDIEVREGRHYPTCRAYEIKEIPKALPENERPDDIVVVGDIDMQDVEEPSPIVKVTRSASKTVVSLRPPQTTATSSEEASPSLSPELGMSKKRDDTESLPTPPPSQQIKLTFPGSSLSSAATSPFAQTINFVPKILARDEIVFYNVPSSSQMRAASRNLEVEYNKDGPCFLE</sequence>
<reference evidence="3" key="1">
    <citation type="submission" date="2022-11" db="UniProtKB">
        <authorList>
            <consortium name="WormBaseParasite"/>
        </authorList>
    </citation>
    <scope>IDENTIFICATION</scope>
</reference>
<feature type="compositionally biased region" description="Basic residues" evidence="1">
    <location>
        <begin position="341"/>
        <end position="351"/>
    </location>
</feature>
<feature type="region of interest" description="Disordered" evidence="1">
    <location>
        <begin position="509"/>
        <end position="559"/>
    </location>
</feature>
<feature type="region of interest" description="Disordered" evidence="1">
    <location>
        <begin position="144"/>
        <end position="183"/>
    </location>
</feature>
<protein>
    <submittedName>
        <fullName evidence="3">Uncharacterized protein</fullName>
    </submittedName>
</protein>
<organism evidence="2 3">
    <name type="scientific">Panagrolaimus superbus</name>
    <dbReference type="NCBI Taxonomy" id="310955"/>
    <lineage>
        <taxon>Eukaryota</taxon>
        <taxon>Metazoa</taxon>
        <taxon>Ecdysozoa</taxon>
        <taxon>Nematoda</taxon>
        <taxon>Chromadorea</taxon>
        <taxon>Rhabditida</taxon>
        <taxon>Tylenchina</taxon>
        <taxon>Panagrolaimomorpha</taxon>
        <taxon>Panagrolaimoidea</taxon>
        <taxon>Panagrolaimidae</taxon>
        <taxon>Panagrolaimus</taxon>
    </lineage>
</organism>
<proteinExistence type="predicted"/>
<evidence type="ECO:0000313" key="2">
    <source>
        <dbReference type="Proteomes" id="UP000887577"/>
    </source>
</evidence>
<evidence type="ECO:0000313" key="3">
    <source>
        <dbReference type="WBParaSite" id="PSU_v2.g1383.t1"/>
    </source>
</evidence>